<dbReference type="RefSeq" id="WP_111658746.1">
    <property type="nucleotide sequence ID" value="NZ_QLLO01000001.1"/>
</dbReference>
<feature type="transmembrane region" description="Helical" evidence="1">
    <location>
        <begin position="133"/>
        <end position="152"/>
    </location>
</feature>
<name>A0A327RP66_9FLAO</name>
<feature type="transmembrane region" description="Helical" evidence="1">
    <location>
        <begin position="61"/>
        <end position="80"/>
    </location>
</feature>
<feature type="transmembrane region" description="Helical" evidence="1">
    <location>
        <begin position="6"/>
        <end position="24"/>
    </location>
</feature>
<evidence type="ECO:0000256" key="1">
    <source>
        <dbReference type="SAM" id="Phobius"/>
    </source>
</evidence>
<dbReference type="AlphaFoldDB" id="A0A327RP66"/>
<dbReference type="InterPro" id="IPR025367">
    <property type="entry name" value="DUF4271"/>
</dbReference>
<evidence type="ECO:0000313" key="2">
    <source>
        <dbReference type="EMBL" id="RAJ18115.1"/>
    </source>
</evidence>
<dbReference type="Proteomes" id="UP000248703">
    <property type="component" value="Unassembled WGS sequence"/>
</dbReference>
<evidence type="ECO:0000313" key="3">
    <source>
        <dbReference type="Proteomes" id="UP000248703"/>
    </source>
</evidence>
<gene>
    <name evidence="2" type="ORF">LY08_00388</name>
</gene>
<keyword evidence="1" id="KW-0472">Membrane</keyword>
<accession>A0A327RP66</accession>
<dbReference type="OrthoDB" id="1438590at2"/>
<keyword evidence="1" id="KW-1133">Transmembrane helix</keyword>
<dbReference type="EMBL" id="QLLO01000001">
    <property type="protein sequence ID" value="RAJ18115.1"/>
    <property type="molecule type" value="Genomic_DNA"/>
</dbReference>
<keyword evidence="1" id="KW-0812">Transmembrane</keyword>
<protein>
    <submittedName>
        <fullName evidence="2">Uncharacterized protein DUF4271</fullName>
    </submittedName>
</protein>
<feature type="transmembrane region" description="Helical" evidence="1">
    <location>
        <begin position="189"/>
        <end position="211"/>
    </location>
</feature>
<keyword evidence="3" id="KW-1185">Reference proteome</keyword>
<reference evidence="2 3" key="1">
    <citation type="submission" date="2018-06" db="EMBL/GenBank/DDBJ databases">
        <title>Genomic Encyclopedia of Archaeal and Bacterial Type Strains, Phase II (KMG-II): from individual species to whole genera.</title>
        <authorList>
            <person name="Goeker M."/>
        </authorList>
    </citation>
    <scope>NUCLEOTIDE SEQUENCE [LARGE SCALE GENOMIC DNA]</scope>
    <source>
        <strain evidence="2 3">DSM 24464</strain>
    </source>
</reference>
<dbReference type="Pfam" id="PF14093">
    <property type="entry name" value="DUF4271"/>
    <property type="match status" value="1"/>
</dbReference>
<proteinExistence type="predicted"/>
<feature type="transmembrane region" description="Helical" evidence="1">
    <location>
        <begin position="92"/>
        <end position="113"/>
    </location>
</feature>
<comment type="caution">
    <text evidence="2">The sequence shown here is derived from an EMBL/GenBank/DDBJ whole genome shotgun (WGS) entry which is preliminary data.</text>
</comment>
<feature type="transmembrane region" description="Helical" evidence="1">
    <location>
        <begin position="158"/>
        <end position="177"/>
    </location>
</feature>
<organism evidence="2 3">
    <name type="scientific">Olleya aquimaris</name>
    <dbReference type="NCBI Taxonomy" id="639310"/>
    <lineage>
        <taxon>Bacteria</taxon>
        <taxon>Pseudomonadati</taxon>
        <taxon>Bacteroidota</taxon>
        <taxon>Flavobacteriia</taxon>
        <taxon>Flavobacteriales</taxon>
        <taxon>Flavobacteriaceae</taxon>
    </lineage>
</organism>
<sequence>MLRDLYNVDILTLIIMGCLLLIAVSKTSFPKRFDQFTLLLFNSRYSNLYIKDQRFFDIFEGLLFFNLLLNIGLLVYSYLTFHYLDSISQLDIFKYAILIGLFIVLKVLFERLLSSVLDIEAIIDKYLFQKISFRNFIGLLLLPINAVLIYTFKPDQTVFYIVFSVILLILFFGLFLFVKNNLNTFKKSLFYFILYLCALEIAPYVVLYKIIVTK</sequence>